<dbReference type="PANTHER" id="PTHR45712">
    <property type="entry name" value="AGAP008170-PA"/>
    <property type="match status" value="1"/>
</dbReference>
<proteinExistence type="predicted"/>
<dbReference type="PROSITE" id="PS51450">
    <property type="entry name" value="LRR"/>
    <property type="match status" value="4"/>
</dbReference>
<dbReference type="InterPro" id="IPR001611">
    <property type="entry name" value="Leu-rich_rpt"/>
</dbReference>
<dbReference type="Proteomes" id="UP001209878">
    <property type="component" value="Unassembled WGS sequence"/>
</dbReference>
<keyword evidence="1" id="KW-0433">Leucine-rich repeat</keyword>
<dbReference type="Gene3D" id="3.80.10.10">
    <property type="entry name" value="Ribonuclease Inhibitor"/>
    <property type="match status" value="2"/>
</dbReference>
<dbReference type="EMBL" id="JAODUO010001269">
    <property type="protein sequence ID" value="KAK2167633.1"/>
    <property type="molecule type" value="Genomic_DNA"/>
</dbReference>
<name>A0AAD9NGD6_RIDPI</name>
<keyword evidence="5" id="KW-1185">Reference proteome</keyword>
<feature type="signal peptide" evidence="3">
    <location>
        <begin position="1"/>
        <end position="23"/>
    </location>
</feature>
<keyword evidence="2" id="KW-0677">Repeat</keyword>
<dbReference type="Pfam" id="PF13855">
    <property type="entry name" value="LRR_8"/>
    <property type="match status" value="3"/>
</dbReference>
<keyword evidence="3" id="KW-0732">Signal</keyword>
<protein>
    <submittedName>
        <fullName evidence="4">Uncharacterized protein</fullName>
    </submittedName>
</protein>
<evidence type="ECO:0000313" key="4">
    <source>
        <dbReference type="EMBL" id="KAK2167633.1"/>
    </source>
</evidence>
<dbReference type="AlphaFoldDB" id="A0AAD9NGD6"/>
<feature type="chain" id="PRO_5042011997" evidence="3">
    <location>
        <begin position="24"/>
        <end position="460"/>
    </location>
</feature>
<comment type="caution">
    <text evidence="4">The sequence shown here is derived from an EMBL/GenBank/DDBJ whole genome shotgun (WGS) entry which is preliminary data.</text>
</comment>
<dbReference type="FunFam" id="3.80.10.10:FF:001164">
    <property type="entry name" value="GH01279p"/>
    <property type="match status" value="1"/>
</dbReference>
<evidence type="ECO:0000256" key="2">
    <source>
        <dbReference type="ARBA" id="ARBA00022737"/>
    </source>
</evidence>
<evidence type="ECO:0000256" key="3">
    <source>
        <dbReference type="SAM" id="SignalP"/>
    </source>
</evidence>
<dbReference type="PANTHER" id="PTHR45712:SF22">
    <property type="entry name" value="INSULIN-LIKE GROWTH FACTOR-BINDING PROTEIN COMPLEX ACID LABILE SUBUNIT"/>
    <property type="match status" value="1"/>
</dbReference>
<dbReference type="InterPro" id="IPR003591">
    <property type="entry name" value="Leu-rich_rpt_typical-subtyp"/>
</dbReference>
<dbReference type="Pfam" id="PF13516">
    <property type="entry name" value="LRR_6"/>
    <property type="match status" value="1"/>
</dbReference>
<dbReference type="SUPFAM" id="SSF52058">
    <property type="entry name" value="L domain-like"/>
    <property type="match status" value="1"/>
</dbReference>
<accession>A0AAD9NGD6</accession>
<reference evidence="4" key="1">
    <citation type="journal article" date="2023" name="Mol. Biol. Evol.">
        <title>Third-Generation Sequencing Reveals the Adaptive Role of the Epigenome in Three Deep-Sea Polychaetes.</title>
        <authorList>
            <person name="Perez M."/>
            <person name="Aroh O."/>
            <person name="Sun Y."/>
            <person name="Lan Y."/>
            <person name="Juniper S.K."/>
            <person name="Young C.R."/>
            <person name="Angers B."/>
            <person name="Qian P.Y."/>
        </authorList>
    </citation>
    <scope>NUCLEOTIDE SEQUENCE</scope>
    <source>
        <strain evidence="4">R07B-5</strain>
    </source>
</reference>
<gene>
    <name evidence="4" type="ORF">NP493_1269g00000</name>
</gene>
<sequence>MSASWPRGLTWLVFLGLVSPILARAAQRRCPVLAPFFCEFRNGTAGAGDTIRLWRYWSPFPPSGQNRNSLAYRRSASRGARRAAVFPRFLPADVRVERLTLIYADLRRIPPAAFANLAVTDIDLQGNQLTDNIAGQAFEGVATTLRRLSLAWCAITRLNEALFRGMFSLEALYLEENAIRSIPNKLFQDLRDLRYISLAGNRFYDGLPVDVFRYQANLETLDIGYCHLAVIQWNLFSGLWNLKTLDLRGNYIRELPMQVFYDLNSLDTLKLSHNAIRQLQSKVLVGLYNLRVFEMEECRLTDIDADVFMATKHLRELDLSNNGIARFEPGVLLIGSLHRVHLDGNRLRAVPSDIAYLFALRELDLSYNRIARIDICEFSSIMNLTTLNLRENPFVCDCDLFWLRKLRTALMRRWHPSRPQPFIPGKCASPPLLKGIVMTNWLDMRCFSNVYHDTESCEGG</sequence>
<evidence type="ECO:0000313" key="5">
    <source>
        <dbReference type="Proteomes" id="UP001209878"/>
    </source>
</evidence>
<evidence type="ECO:0000256" key="1">
    <source>
        <dbReference type="ARBA" id="ARBA00022614"/>
    </source>
</evidence>
<dbReference type="SMART" id="SM00369">
    <property type="entry name" value="LRR_TYP"/>
    <property type="match status" value="10"/>
</dbReference>
<dbReference type="InterPro" id="IPR050333">
    <property type="entry name" value="SLRP"/>
</dbReference>
<dbReference type="InterPro" id="IPR032675">
    <property type="entry name" value="LRR_dom_sf"/>
</dbReference>
<organism evidence="4 5">
    <name type="scientific">Ridgeia piscesae</name>
    <name type="common">Tubeworm</name>
    <dbReference type="NCBI Taxonomy" id="27915"/>
    <lineage>
        <taxon>Eukaryota</taxon>
        <taxon>Metazoa</taxon>
        <taxon>Spiralia</taxon>
        <taxon>Lophotrochozoa</taxon>
        <taxon>Annelida</taxon>
        <taxon>Polychaeta</taxon>
        <taxon>Sedentaria</taxon>
        <taxon>Canalipalpata</taxon>
        <taxon>Sabellida</taxon>
        <taxon>Siboglinidae</taxon>
        <taxon>Ridgeia</taxon>
    </lineage>
</organism>